<feature type="compositionally biased region" description="Low complexity" evidence="1">
    <location>
        <begin position="34"/>
        <end position="43"/>
    </location>
</feature>
<dbReference type="RefSeq" id="WP_208919286.1">
    <property type="nucleotide sequence ID" value="NZ_LT840184.1"/>
</dbReference>
<reference evidence="2 3" key="1">
    <citation type="submission" date="2017-04" db="EMBL/GenBank/DDBJ databases">
        <authorList>
            <person name="Afonso C.L."/>
            <person name="Miller P.J."/>
            <person name="Scott M.A."/>
            <person name="Spackman E."/>
            <person name="Goraichik I."/>
            <person name="Dimitrov K.M."/>
            <person name="Suarez D.L."/>
            <person name="Swayne D.E."/>
        </authorList>
    </citation>
    <scope>NUCLEOTIDE SEQUENCE [LARGE SCALE GENOMIC DNA]</scope>
    <source>
        <strain evidence="2 3">N3/975</strain>
    </source>
</reference>
<dbReference type="Proteomes" id="UP000192940">
    <property type="component" value="Chromosome I"/>
</dbReference>
<organism evidence="2 3">
    <name type="scientific">Paenibacillus uliginis N3/975</name>
    <dbReference type="NCBI Taxonomy" id="1313296"/>
    <lineage>
        <taxon>Bacteria</taxon>
        <taxon>Bacillati</taxon>
        <taxon>Bacillota</taxon>
        <taxon>Bacilli</taxon>
        <taxon>Bacillales</taxon>
        <taxon>Paenibacillaceae</taxon>
        <taxon>Paenibacillus</taxon>
    </lineage>
</organism>
<sequence>MAGLGGVTGGAETGYVRSEKGVPDVHMKTEWGGHSHVAGSGHHMTGHKYGQMHGHVHHDHMHGHGCVPAPIHVPVVKKGVAPELILFILLVIIIRCFHY</sequence>
<protein>
    <submittedName>
        <fullName evidence="2">Uncharacterized protein</fullName>
    </submittedName>
</protein>
<gene>
    <name evidence="2" type="ORF">SAMN05661091_2286</name>
</gene>
<evidence type="ECO:0000313" key="3">
    <source>
        <dbReference type="Proteomes" id="UP000192940"/>
    </source>
</evidence>
<dbReference type="STRING" id="1313296.SAMN05661091_2286"/>
<evidence type="ECO:0000256" key="1">
    <source>
        <dbReference type="SAM" id="MobiDB-lite"/>
    </source>
</evidence>
<evidence type="ECO:0000313" key="2">
    <source>
        <dbReference type="EMBL" id="SMF83004.1"/>
    </source>
</evidence>
<feature type="region of interest" description="Disordered" evidence="1">
    <location>
        <begin position="26"/>
        <end position="57"/>
    </location>
</feature>
<accession>A0A1X7HAW5</accession>
<name>A0A1X7HAW5_9BACL</name>
<proteinExistence type="predicted"/>
<dbReference type="EMBL" id="LT840184">
    <property type="protein sequence ID" value="SMF83004.1"/>
    <property type="molecule type" value="Genomic_DNA"/>
</dbReference>
<keyword evidence="3" id="KW-1185">Reference proteome</keyword>
<dbReference type="AlphaFoldDB" id="A0A1X7HAW5"/>